<dbReference type="RefSeq" id="WP_219824003.1">
    <property type="nucleotide sequence ID" value="NZ_CP154825.1"/>
</dbReference>
<dbReference type="CDD" id="cd02440">
    <property type="entry name" value="AdoMet_MTases"/>
    <property type="match status" value="1"/>
</dbReference>
<dbReference type="InterPro" id="IPR025714">
    <property type="entry name" value="Methyltranfer_dom"/>
</dbReference>
<accession>A0A2S6GPI9</accession>
<organism evidence="2 3">
    <name type="scientific">Actinokineospora auranticolor</name>
    <dbReference type="NCBI Taxonomy" id="155976"/>
    <lineage>
        <taxon>Bacteria</taxon>
        <taxon>Bacillati</taxon>
        <taxon>Actinomycetota</taxon>
        <taxon>Actinomycetes</taxon>
        <taxon>Pseudonocardiales</taxon>
        <taxon>Pseudonocardiaceae</taxon>
        <taxon>Actinokineospora</taxon>
    </lineage>
</organism>
<protein>
    <submittedName>
        <fullName evidence="2">Ubiquinone/menaquinone biosynthesis C-methylase UbiE</fullName>
    </submittedName>
</protein>
<dbReference type="GO" id="GO:0008168">
    <property type="term" value="F:methyltransferase activity"/>
    <property type="evidence" value="ECO:0007669"/>
    <property type="project" value="UniProtKB-KW"/>
</dbReference>
<evidence type="ECO:0000259" key="1">
    <source>
        <dbReference type="Pfam" id="PF13847"/>
    </source>
</evidence>
<evidence type="ECO:0000313" key="2">
    <source>
        <dbReference type="EMBL" id="PPK67090.1"/>
    </source>
</evidence>
<sequence length="279" mass="29191">MSDTTTRVGDAYDKSAGNYNAAMFNPIGRKVVDLLDLGRGERVLDIGCGRGACLFPAADAVGPTGHVLGIDLSAEMAARCAEDAAASPFRDWVEVRQGDIQRLALDEPVDAVTAGMVLFLLPDPADALRRIAAVLRPGGRFAATTFPTQDGGLAAGWESAEIIADVLGGYLPAGVDNPWTPVLGVGGPLADAESTAAAVRAAGFSEVEVGTVDAVSHFDSVDAYITWTWNITTRMLWDLVPADRLAEATAQARERLAVIAGADGAVDFVCPTRTIHAVR</sequence>
<feature type="domain" description="Methyltransferase" evidence="1">
    <location>
        <begin position="39"/>
        <end position="147"/>
    </location>
</feature>
<dbReference type="EMBL" id="PTIX01000008">
    <property type="protein sequence ID" value="PPK67090.1"/>
    <property type="molecule type" value="Genomic_DNA"/>
</dbReference>
<gene>
    <name evidence="2" type="ORF">CLV40_10887</name>
</gene>
<name>A0A2S6GPI9_9PSEU</name>
<keyword evidence="2" id="KW-0830">Ubiquinone</keyword>
<dbReference type="InterPro" id="IPR029063">
    <property type="entry name" value="SAM-dependent_MTases_sf"/>
</dbReference>
<keyword evidence="2" id="KW-0489">Methyltransferase</keyword>
<dbReference type="SUPFAM" id="SSF53335">
    <property type="entry name" value="S-adenosyl-L-methionine-dependent methyltransferases"/>
    <property type="match status" value="1"/>
</dbReference>
<dbReference type="PANTHER" id="PTHR43591">
    <property type="entry name" value="METHYLTRANSFERASE"/>
    <property type="match status" value="1"/>
</dbReference>
<keyword evidence="3" id="KW-1185">Reference proteome</keyword>
<keyword evidence="2" id="KW-0808">Transferase</keyword>
<reference evidence="2 3" key="1">
    <citation type="submission" date="2018-02" db="EMBL/GenBank/DDBJ databases">
        <title>Genomic Encyclopedia of Archaeal and Bacterial Type Strains, Phase II (KMG-II): from individual species to whole genera.</title>
        <authorList>
            <person name="Goeker M."/>
        </authorList>
    </citation>
    <scope>NUCLEOTIDE SEQUENCE [LARGE SCALE GENOMIC DNA]</scope>
    <source>
        <strain evidence="2 3">YU 961-1</strain>
    </source>
</reference>
<dbReference type="AlphaFoldDB" id="A0A2S6GPI9"/>
<dbReference type="Proteomes" id="UP000239203">
    <property type="component" value="Unassembled WGS sequence"/>
</dbReference>
<dbReference type="PANTHER" id="PTHR43591:SF99">
    <property type="entry name" value="OS06G0646000 PROTEIN"/>
    <property type="match status" value="1"/>
</dbReference>
<dbReference type="GO" id="GO:0032259">
    <property type="term" value="P:methylation"/>
    <property type="evidence" value="ECO:0007669"/>
    <property type="project" value="UniProtKB-KW"/>
</dbReference>
<dbReference type="Gene3D" id="3.40.50.150">
    <property type="entry name" value="Vaccinia Virus protein VP39"/>
    <property type="match status" value="1"/>
</dbReference>
<proteinExistence type="predicted"/>
<evidence type="ECO:0000313" key="3">
    <source>
        <dbReference type="Proteomes" id="UP000239203"/>
    </source>
</evidence>
<comment type="caution">
    <text evidence="2">The sequence shown here is derived from an EMBL/GenBank/DDBJ whole genome shotgun (WGS) entry which is preliminary data.</text>
</comment>
<dbReference type="Pfam" id="PF13847">
    <property type="entry name" value="Methyltransf_31"/>
    <property type="match status" value="1"/>
</dbReference>